<protein>
    <submittedName>
        <fullName evidence="1">Uncharacterized protein</fullName>
    </submittedName>
</protein>
<dbReference type="Proteomes" id="UP000187209">
    <property type="component" value="Unassembled WGS sequence"/>
</dbReference>
<keyword evidence="2" id="KW-1185">Reference proteome</keyword>
<proteinExistence type="predicted"/>
<sequence>MKLQTNKPTHTSLSHKEFSSICDTSDPSLKKNLDKQLSTFSYYTLPLVSSKQQIIISDSKSIENFDDFLYNCSELQNQVTKASQSIETKFIDHTLTKNFYKENKKAIRNDKYFKGVEKIEEKVLQKSIGKATETKRIVKNAIELSKVSDLHKLLSPENARSQKATEFLSKNKRGFGSLAVISNKKRGKYKVKNTQIKINFDKNNLESLRLLDHANDWKNKEKLMYRNKSNCFKEFAGDKEVLEDMKKNRLIVKLGNVNQISNLNLATMVANRAKLEANRLFTSSKRIKRFACKSQ</sequence>
<gene>
    <name evidence="1" type="ORF">SteCoe_36891</name>
</gene>
<dbReference type="EMBL" id="MPUH01001754">
    <property type="protein sequence ID" value="OMJ66307.1"/>
    <property type="molecule type" value="Genomic_DNA"/>
</dbReference>
<comment type="caution">
    <text evidence="1">The sequence shown here is derived from an EMBL/GenBank/DDBJ whole genome shotgun (WGS) entry which is preliminary data.</text>
</comment>
<organism evidence="1 2">
    <name type="scientific">Stentor coeruleus</name>
    <dbReference type="NCBI Taxonomy" id="5963"/>
    <lineage>
        <taxon>Eukaryota</taxon>
        <taxon>Sar</taxon>
        <taxon>Alveolata</taxon>
        <taxon>Ciliophora</taxon>
        <taxon>Postciliodesmatophora</taxon>
        <taxon>Heterotrichea</taxon>
        <taxon>Heterotrichida</taxon>
        <taxon>Stentoridae</taxon>
        <taxon>Stentor</taxon>
    </lineage>
</organism>
<evidence type="ECO:0000313" key="1">
    <source>
        <dbReference type="EMBL" id="OMJ66307.1"/>
    </source>
</evidence>
<evidence type="ECO:0000313" key="2">
    <source>
        <dbReference type="Proteomes" id="UP000187209"/>
    </source>
</evidence>
<dbReference type="AlphaFoldDB" id="A0A1R2AP80"/>
<accession>A0A1R2AP80</accession>
<name>A0A1R2AP80_9CILI</name>
<reference evidence="1 2" key="1">
    <citation type="submission" date="2016-11" db="EMBL/GenBank/DDBJ databases">
        <title>The macronuclear genome of Stentor coeruleus: a giant cell with tiny introns.</title>
        <authorList>
            <person name="Slabodnick M."/>
            <person name="Ruby J.G."/>
            <person name="Reiff S.B."/>
            <person name="Swart E.C."/>
            <person name="Gosai S."/>
            <person name="Prabakaran S."/>
            <person name="Witkowska E."/>
            <person name="Larue G.E."/>
            <person name="Fisher S."/>
            <person name="Freeman R.M."/>
            <person name="Gunawardena J."/>
            <person name="Chu W."/>
            <person name="Stover N.A."/>
            <person name="Gregory B.D."/>
            <person name="Nowacki M."/>
            <person name="Derisi J."/>
            <person name="Roy S.W."/>
            <person name="Marshall W.F."/>
            <person name="Sood P."/>
        </authorList>
    </citation>
    <scope>NUCLEOTIDE SEQUENCE [LARGE SCALE GENOMIC DNA]</scope>
    <source>
        <strain evidence="1">WM001</strain>
    </source>
</reference>